<dbReference type="GO" id="GO:0016757">
    <property type="term" value="F:glycosyltransferase activity"/>
    <property type="evidence" value="ECO:0007669"/>
    <property type="project" value="UniProtKB-KW"/>
</dbReference>
<dbReference type="Proteomes" id="UP001271648">
    <property type="component" value="Unassembled WGS sequence"/>
</dbReference>
<keyword evidence="3" id="KW-1185">Reference proteome</keyword>
<dbReference type="InterPro" id="IPR011990">
    <property type="entry name" value="TPR-like_helical_dom_sf"/>
</dbReference>
<dbReference type="SUPFAM" id="SSF48452">
    <property type="entry name" value="TPR-like"/>
    <property type="match status" value="1"/>
</dbReference>
<keyword evidence="2" id="KW-0328">Glycosyltransferase</keyword>
<proteinExistence type="predicted"/>
<gene>
    <name evidence="2" type="ORF">QTL97_13140</name>
</gene>
<name>A0AAW9ABY3_9BACL</name>
<dbReference type="EMBL" id="JAUBDJ010000008">
    <property type="protein sequence ID" value="MDW0117885.1"/>
    <property type="molecule type" value="Genomic_DNA"/>
</dbReference>
<evidence type="ECO:0000313" key="3">
    <source>
        <dbReference type="Proteomes" id="UP001271648"/>
    </source>
</evidence>
<dbReference type="Gene3D" id="3.90.550.10">
    <property type="entry name" value="Spore Coat Polysaccharide Biosynthesis Protein SpsA, Chain A"/>
    <property type="match status" value="1"/>
</dbReference>
<comment type="caution">
    <text evidence="2">The sequence shown here is derived from an EMBL/GenBank/DDBJ whole genome shotgun (WGS) entry which is preliminary data.</text>
</comment>
<dbReference type="SMART" id="SM00028">
    <property type="entry name" value="TPR"/>
    <property type="match status" value="4"/>
</dbReference>
<sequence length="362" mass="42911">MVTISLCMIVKNEEDTIGRCLDSVKDIVDEINIVDTGSTDQTKEVLRRYTQRIYDFEWVHDFAKARNYAFQQATKDFILWLDADDVFLPKDQEKFNELKMNLDLTTDSVTMDYNLSTDQHGNVLTSLKRNRLVKRTNHFQWIGAVHEYLEVAGTIFHSNVAVTHKSLHHDTNRNLLIYEKQLANNVEFSARDLFYFANELKDHQMYERAIEYYEKFLLTEKGWVEDNISACSRLADCFFSLGDYKKELESILRSFQYDHPRSEFCCRLGFYFLKKKELYAAIFWYQLATEIKLPSHNLGLQYPKYATWLPHLQLCVCYDQLGQHKLANEHNEKARQYNPDDPRILQNKKYLESILLKQTKRK</sequence>
<evidence type="ECO:0000259" key="1">
    <source>
        <dbReference type="Pfam" id="PF00535"/>
    </source>
</evidence>
<dbReference type="PANTHER" id="PTHR43630:SF2">
    <property type="entry name" value="GLYCOSYLTRANSFERASE"/>
    <property type="match status" value="1"/>
</dbReference>
<dbReference type="InterPro" id="IPR019734">
    <property type="entry name" value="TPR_rpt"/>
</dbReference>
<dbReference type="InterPro" id="IPR029044">
    <property type="entry name" value="Nucleotide-diphossugar_trans"/>
</dbReference>
<dbReference type="RefSeq" id="WP_283734022.1">
    <property type="nucleotide sequence ID" value="NZ_CP125968.1"/>
</dbReference>
<dbReference type="InterPro" id="IPR001173">
    <property type="entry name" value="Glyco_trans_2-like"/>
</dbReference>
<reference evidence="2 3" key="1">
    <citation type="submission" date="2023-06" db="EMBL/GenBank/DDBJ databases">
        <title>Sporosarcina sp. nov., isolated from Korean traditional fermented seafood 'Jeotgal'.</title>
        <authorList>
            <person name="Yang A.I."/>
            <person name="Shin N.-R."/>
        </authorList>
    </citation>
    <scope>NUCLEOTIDE SEQUENCE [LARGE SCALE GENOMIC DNA]</scope>
    <source>
        <strain evidence="2 3">KCTC43456</strain>
    </source>
</reference>
<dbReference type="Pfam" id="PF00535">
    <property type="entry name" value="Glycos_transf_2"/>
    <property type="match status" value="1"/>
</dbReference>
<keyword evidence="2" id="KW-0808">Transferase</keyword>
<dbReference type="Gene3D" id="1.25.40.10">
    <property type="entry name" value="Tetratricopeptide repeat domain"/>
    <property type="match status" value="2"/>
</dbReference>
<dbReference type="SUPFAM" id="SSF53448">
    <property type="entry name" value="Nucleotide-diphospho-sugar transferases"/>
    <property type="match status" value="1"/>
</dbReference>
<dbReference type="EC" id="2.4.-.-" evidence="2"/>
<organism evidence="2 3">
    <name type="scientific">Sporosarcina thermotolerans</name>
    <dbReference type="NCBI Taxonomy" id="633404"/>
    <lineage>
        <taxon>Bacteria</taxon>
        <taxon>Bacillati</taxon>
        <taxon>Bacillota</taxon>
        <taxon>Bacilli</taxon>
        <taxon>Bacillales</taxon>
        <taxon>Caryophanaceae</taxon>
        <taxon>Sporosarcina</taxon>
    </lineage>
</organism>
<dbReference type="AlphaFoldDB" id="A0AAW9ABY3"/>
<dbReference type="PANTHER" id="PTHR43630">
    <property type="entry name" value="POLY-BETA-1,6-N-ACETYL-D-GLUCOSAMINE SYNTHASE"/>
    <property type="match status" value="1"/>
</dbReference>
<feature type="domain" description="Glycosyltransferase 2-like" evidence="1">
    <location>
        <begin position="5"/>
        <end position="95"/>
    </location>
</feature>
<protein>
    <submittedName>
        <fullName evidence="2">Glycosyltransferase family 2 protein</fullName>
        <ecNumber evidence="2">2.4.-.-</ecNumber>
    </submittedName>
</protein>
<dbReference type="CDD" id="cd02511">
    <property type="entry name" value="Beta4Glucosyltransferase"/>
    <property type="match status" value="1"/>
</dbReference>
<accession>A0AAW9ABY3</accession>
<evidence type="ECO:0000313" key="2">
    <source>
        <dbReference type="EMBL" id="MDW0117885.1"/>
    </source>
</evidence>